<evidence type="ECO:0000256" key="5">
    <source>
        <dbReference type="ARBA" id="ARBA00022694"/>
    </source>
</evidence>
<dbReference type="PANTHER" id="PTHR11735">
    <property type="entry name" value="TRNA N6-ADENOSINE THREONYLCARBAMOYLTRANSFERASE"/>
    <property type="match status" value="1"/>
</dbReference>
<evidence type="ECO:0000313" key="8">
    <source>
        <dbReference type="EMBL" id="BBL35287.1"/>
    </source>
</evidence>
<evidence type="ECO:0000256" key="1">
    <source>
        <dbReference type="ARBA" id="ARBA00004496"/>
    </source>
</evidence>
<evidence type="ECO:0000256" key="6">
    <source>
        <dbReference type="ARBA" id="ARBA00032446"/>
    </source>
</evidence>
<gene>
    <name evidence="8" type="ORF">Nstercoris_01549</name>
</gene>
<dbReference type="SUPFAM" id="SSF53067">
    <property type="entry name" value="Actin-like ATPase domain"/>
    <property type="match status" value="2"/>
</dbReference>
<feature type="domain" description="Gcp-like" evidence="7">
    <location>
        <begin position="29"/>
        <end position="126"/>
    </location>
</feature>
<dbReference type="Pfam" id="PF00814">
    <property type="entry name" value="TsaD"/>
    <property type="match status" value="1"/>
</dbReference>
<dbReference type="KEGG" id="nst:Nstercoris_01549"/>
<keyword evidence="9" id="KW-1185">Reference proteome</keyword>
<dbReference type="GO" id="GO:0005829">
    <property type="term" value="C:cytosol"/>
    <property type="evidence" value="ECO:0007669"/>
    <property type="project" value="TreeGrafter"/>
</dbReference>
<keyword evidence="5" id="KW-0819">tRNA processing</keyword>
<sequence>MNIIALDTSTEYCSLALWLNNELISKEVLAGQRHSELLLPMLHTMLVEASITLNQIDGIAFGAGPGSFTGLRIACGVVQGLAFSQNIPVIGISTLEALAQQVNAPKVLAALDARIGELYFAAYEKTAAGSWTSIHAPLLCRPEAAPVIEGAGWTGCGSGFDLYHADLSQHYSNNLQQIMPDCYPHAREIAQLAVIKFAKGEGKAAEEALPVYIRNKVALKESERRR</sequence>
<dbReference type="CDD" id="cd24032">
    <property type="entry name" value="ASKHA_NBD_TsaB"/>
    <property type="match status" value="1"/>
</dbReference>
<comment type="subcellular location">
    <subcellularLocation>
        <location evidence="1">Cytoplasm</location>
    </subcellularLocation>
</comment>
<dbReference type="AlphaFoldDB" id="A0A4Y1YQZ0"/>
<dbReference type="InterPro" id="IPR000905">
    <property type="entry name" value="Gcp-like_dom"/>
</dbReference>
<keyword evidence="4" id="KW-0963">Cytoplasm</keyword>
<evidence type="ECO:0000259" key="7">
    <source>
        <dbReference type="Pfam" id="PF00814"/>
    </source>
</evidence>
<comment type="similarity">
    <text evidence="2">Belongs to the KAE1 / TsaD family. TsaB subfamily.</text>
</comment>
<dbReference type="Proteomes" id="UP000316473">
    <property type="component" value="Chromosome"/>
</dbReference>
<dbReference type="FunFam" id="3.30.420.40:FF:000097">
    <property type="entry name" value="tRNA threonylcarbamoyladenosine biosynthesis protein TsaB"/>
    <property type="match status" value="1"/>
</dbReference>
<protein>
    <recommendedName>
        <fullName evidence="3">tRNA threonylcarbamoyladenosine biosynthesis protein TsaB</fullName>
    </recommendedName>
    <alternativeName>
        <fullName evidence="6">t(6)A37 threonylcarbamoyladenosine biosynthesis protein TsaB</fullName>
    </alternativeName>
</protein>
<dbReference type="InterPro" id="IPR043129">
    <property type="entry name" value="ATPase_NBD"/>
</dbReference>
<evidence type="ECO:0000256" key="2">
    <source>
        <dbReference type="ARBA" id="ARBA00010493"/>
    </source>
</evidence>
<dbReference type="PANTHER" id="PTHR11735:SF11">
    <property type="entry name" value="TRNA THREONYLCARBAMOYLADENOSINE BIOSYNTHESIS PROTEIN TSAB"/>
    <property type="match status" value="1"/>
</dbReference>
<name>A0A4Y1YQZ0_9PROT</name>
<dbReference type="EMBL" id="AP019755">
    <property type="protein sequence ID" value="BBL35287.1"/>
    <property type="molecule type" value="Genomic_DNA"/>
</dbReference>
<proteinExistence type="inferred from homology"/>
<evidence type="ECO:0000313" key="9">
    <source>
        <dbReference type="Proteomes" id="UP000316473"/>
    </source>
</evidence>
<dbReference type="Gene3D" id="3.30.420.40">
    <property type="match status" value="2"/>
</dbReference>
<accession>A0A4Y1YQZ0</accession>
<dbReference type="InterPro" id="IPR022496">
    <property type="entry name" value="T6A_TsaB"/>
</dbReference>
<evidence type="ECO:0000256" key="4">
    <source>
        <dbReference type="ARBA" id="ARBA00022490"/>
    </source>
</evidence>
<evidence type="ECO:0000256" key="3">
    <source>
        <dbReference type="ARBA" id="ARBA00019012"/>
    </source>
</evidence>
<reference evidence="8 9" key="1">
    <citation type="submission" date="2019-06" db="EMBL/GenBank/DDBJ databases">
        <title>Nitrosomonas stercoris KYUHI-S whole genome shotgun sequence.</title>
        <authorList>
            <person name="Nakagawa T."/>
            <person name="Tsuchiya Y."/>
            <person name="Takahashi R."/>
        </authorList>
    </citation>
    <scope>NUCLEOTIDE SEQUENCE [LARGE SCALE GENOMIC DNA]</scope>
    <source>
        <strain evidence="8 9">KYUHI-S</strain>
    </source>
</reference>
<dbReference type="NCBIfam" id="TIGR03725">
    <property type="entry name" value="T6A_YeaZ"/>
    <property type="match status" value="1"/>
</dbReference>
<organism evidence="8 9">
    <name type="scientific">Nitrosomonas stercoris</name>
    <dbReference type="NCBI Taxonomy" id="1444684"/>
    <lineage>
        <taxon>Bacteria</taxon>
        <taxon>Pseudomonadati</taxon>
        <taxon>Pseudomonadota</taxon>
        <taxon>Betaproteobacteria</taxon>
        <taxon>Nitrosomonadales</taxon>
        <taxon>Nitrosomonadaceae</taxon>
        <taxon>Nitrosomonas</taxon>
    </lineage>
</organism>
<dbReference type="GO" id="GO:0002949">
    <property type="term" value="P:tRNA threonylcarbamoyladenosine modification"/>
    <property type="evidence" value="ECO:0007669"/>
    <property type="project" value="InterPro"/>
</dbReference>